<dbReference type="InterPro" id="IPR043151">
    <property type="entry name" value="BAH_sf"/>
</dbReference>
<dbReference type="InterPro" id="IPR041083">
    <property type="entry name" value="AAA_lid_10"/>
</dbReference>
<dbReference type="InterPro" id="IPR001025">
    <property type="entry name" value="BAH_dom"/>
</dbReference>
<dbReference type="Gene3D" id="1.10.8.60">
    <property type="match status" value="1"/>
</dbReference>
<evidence type="ECO:0000256" key="6">
    <source>
        <dbReference type="ARBA" id="ARBA00023125"/>
    </source>
</evidence>
<dbReference type="PANTHER" id="PTHR10763:SF23">
    <property type="entry name" value="ORIGIN RECOGNITION COMPLEX SUBUNIT 1"/>
    <property type="match status" value="1"/>
</dbReference>
<feature type="domain" description="PHD-type" evidence="11">
    <location>
        <begin position="226"/>
        <end position="277"/>
    </location>
</feature>
<protein>
    <recommendedName>
        <fullName evidence="9">Origin recognition complex subunit 1</fullName>
    </recommendedName>
</protein>
<evidence type="ECO:0000256" key="1">
    <source>
        <dbReference type="ARBA" id="ARBA00004123"/>
    </source>
</evidence>
<dbReference type="Gene3D" id="3.40.50.300">
    <property type="entry name" value="P-loop containing nucleotide triphosphate hydrolases"/>
    <property type="match status" value="2"/>
</dbReference>
<evidence type="ECO:0000313" key="13">
    <source>
        <dbReference type="EMBL" id="GHP04945.1"/>
    </source>
</evidence>
<dbReference type="GO" id="GO:0003682">
    <property type="term" value="F:chromatin binding"/>
    <property type="evidence" value="ECO:0007669"/>
    <property type="project" value="InterPro"/>
</dbReference>
<comment type="subunit">
    <text evidence="9">Component of the origin recognition complex (ORC) composed of at least ORC1, ORC2, ORC3, ORC4, ORC5 and ORC6. ORC is regulated in a cell-cycle and development dependent manner. It is sequentially assembled at the exit from anaphase of mitosis and disassembled as cells enter S phase. Binds unmodified and methylated histone H3.</text>
</comment>
<feature type="compositionally biased region" description="Acidic residues" evidence="10">
    <location>
        <begin position="419"/>
        <end position="441"/>
    </location>
</feature>
<dbReference type="InterPro" id="IPR050311">
    <property type="entry name" value="ORC1/CDC6"/>
</dbReference>
<dbReference type="GO" id="GO:0005664">
    <property type="term" value="C:nuclear origin of replication recognition complex"/>
    <property type="evidence" value="ECO:0007669"/>
    <property type="project" value="TreeGrafter"/>
</dbReference>
<dbReference type="AlphaFoldDB" id="A0A830HD30"/>
<evidence type="ECO:0000256" key="4">
    <source>
        <dbReference type="ARBA" id="ARBA00022771"/>
    </source>
</evidence>
<reference evidence="13" key="1">
    <citation type="submission" date="2020-10" db="EMBL/GenBank/DDBJ databases">
        <title>Unveiling of a novel bifunctional photoreceptor, Dualchrome1, isolated from a cosmopolitan green alga.</title>
        <authorList>
            <person name="Suzuki S."/>
            <person name="Kawachi M."/>
        </authorList>
    </citation>
    <scope>NUCLEOTIDE SEQUENCE</scope>
    <source>
        <strain evidence="13">NIES 2893</strain>
    </source>
</reference>
<evidence type="ECO:0000256" key="9">
    <source>
        <dbReference type="RuleBase" id="RU365058"/>
    </source>
</evidence>
<dbReference type="PROSITE" id="PS50016">
    <property type="entry name" value="ZF_PHD_2"/>
    <property type="match status" value="1"/>
</dbReference>
<feature type="compositionally biased region" description="Basic and acidic residues" evidence="10">
    <location>
        <begin position="443"/>
        <end position="468"/>
    </location>
</feature>
<dbReference type="InterPro" id="IPR003593">
    <property type="entry name" value="AAA+_ATPase"/>
</dbReference>
<keyword evidence="5" id="KW-0862">Zinc</keyword>
<evidence type="ECO:0000256" key="8">
    <source>
        <dbReference type="PROSITE-ProRule" id="PRU00146"/>
    </source>
</evidence>
<dbReference type="EMBL" id="BNJQ01000009">
    <property type="protein sequence ID" value="GHP04945.1"/>
    <property type="molecule type" value="Genomic_DNA"/>
</dbReference>
<proteinExistence type="inferred from homology"/>
<dbReference type="InterPro" id="IPR041664">
    <property type="entry name" value="AAA_16"/>
</dbReference>
<evidence type="ECO:0000256" key="5">
    <source>
        <dbReference type="ARBA" id="ARBA00022833"/>
    </source>
</evidence>
<dbReference type="InterPro" id="IPR019787">
    <property type="entry name" value="Znf_PHD-finger"/>
</dbReference>
<keyword evidence="7 9" id="KW-0539">Nucleus</keyword>
<dbReference type="InterPro" id="IPR011011">
    <property type="entry name" value="Znf_FYVE_PHD"/>
</dbReference>
<keyword evidence="3" id="KW-0479">Metal-binding</keyword>
<keyword evidence="6 9" id="KW-0238">DNA-binding</keyword>
<accession>A0A830HD30</accession>
<dbReference type="GO" id="GO:0033314">
    <property type="term" value="P:mitotic DNA replication checkpoint signaling"/>
    <property type="evidence" value="ECO:0007669"/>
    <property type="project" value="TreeGrafter"/>
</dbReference>
<feature type="compositionally biased region" description="Acidic residues" evidence="10">
    <location>
        <begin position="650"/>
        <end position="676"/>
    </location>
</feature>
<dbReference type="SUPFAM" id="SSF57903">
    <property type="entry name" value="FYVE/PHD zinc finger"/>
    <property type="match status" value="1"/>
</dbReference>
<feature type="region of interest" description="Disordered" evidence="10">
    <location>
        <begin position="419"/>
        <end position="478"/>
    </location>
</feature>
<dbReference type="Gene3D" id="2.30.30.490">
    <property type="match status" value="1"/>
</dbReference>
<sequence length="963" mass="103678">MSRLRRAPALFEPGGNPRNGTFAKYLGAPSVARSTKSSSSSKSSKSSSSFGVSVLPSSSSAAAATLKGEGVIPQEVRRGRGRPPRSPTPPAAASPDSSPDKNNLGVPQPLAKKRRGRPPKQNTNAAAETKNTTPTKQHAQQPSTSSPSPKKANAPATPTTPTTPEPQNFAQHPPPMETPPQAQQKNNNNSPSKLASITNEHGVDIQVNDVVYVAAKENVECALDVEEACAICKGTATAKEPLLECDGCSRGFHLKCLNPPLAAVPEGEWLCEECATLGATNVLRNILHDETRELTVRERFLKGEINIARVERIWREKDGSGKFLARWFYLPEDTHGGRQGHHHPREVYLSRGHCDVNDVDVVVAKAHPRLPSDYVRYQLDEESADVPEDRDDVGENLLLMEYVYDESWMRYRRINAPEDMELGDSDDDNSDNEDIEDDGDALFDPRGERRRIGGGDRRGGLGRREAAAKKGRRGNVAAASGRSAHCELAYGGIVQGDVAGPSTKVNASASGDVLDVARRQLSLSRLPATLPCRNSEKARLTSFVDASARGTGGAPCLYISGVPGTGKTATTMEVLRSAKRRMNSGDLPAFTLVALNGLRLASPAHLYTELHEALTGERLVPSAALEKLEQRFRGTSGTGKGRKRRRSHDSDDEDDDEDDDDEEEMEEEMDAEEGEHDDGGSRRKGKAKAQKKNQTNRKKERSVLLIVDELDVLVTRSQSVLYNLFEWPHSTGAAQPLRVVGIANTMDLPERLMPRVASRIGACRLNFTPYSQEQLQEIVRARLAGSECFGKVALEYAARKVAAVSGDARRALELCRRAVEAAAARAGNDARAVTINDVDGAVKELFASPQMAALRRASPLERRALGMLSALQASSGLAEAPVNLMHAGIGAMGGAPASSAAAASTSKSMHPEAQRRCLRRLSAQRLVVCSAGCTADAGMASLNVSANDLQRAQKTGSNRGLAL</sequence>
<keyword evidence="9" id="KW-0067">ATP-binding</keyword>
<dbReference type="SUPFAM" id="SSF52540">
    <property type="entry name" value="P-loop containing nucleoside triphosphate hydrolases"/>
    <property type="match status" value="1"/>
</dbReference>
<comment type="function">
    <text evidence="9">Component of the origin recognition complex (ORC) that binds origins of replication. DNA-binding is ATP-dependent, however specific DNA sequences that define origins of replication have not been identified so far. ORC is required to assemble the pre-replication complex necessary to initiate DNA replication.</text>
</comment>
<keyword evidence="14" id="KW-1185">Reference proteome</keyword>
<feature type="compositionally biased region" description="Polar residues" evidence="10">
    <location>
        <begin position="180"/>
        <end position="195"/>
    </location>
</feature>
<evidence type="ECO:0000256" key="3">
    <source>
        <dbReference type="ARBA" id="ARBA00022723"/>
    </source>
</evidence>
<evidence type="ECO:0000256" key="2">
    <source>
        <dbReference type="ARBA" id="ARBA00022705"/>
    </source>
</evidence>
<dbReference type="GO" id="GO:0006270">
    <property type="term" value="P:DNA replication initiation"/>
    <property type="evidence" value="ECO:0007669"/>
    <property type="project" value="TreeGrafter"/>
</dbReference>
<dbReference type="Gene3D" id="3.30.40.10">
    <property type="entry name" value="Zinc/RING finger domain, C3HC4 (zinc finger)"/>
    <property type="match status" value="1"/>
</dbReference>
<dbReference type="OrthoDB" id="1926878at2759"/>
<dbReference type="Proteomes" id="UP000660262">
    <property type="component" value="Unassembled WGS sequence"/>
</dbReference>
<dbReference type="InterPro" id="IPR027417">
    <property type="entry name" value="P-loop_NTPase"/>
</dbReference>
<evidence type="ECO:0000259" key="11">
    <source>
        <dbReference type="PROSITE" id="PS50016"/>
    </source>
</evidence>
<feature type="compositionally biased region" description="Low complexity" evidence="10">
    <location>
        <begin position="30"/>
        <end position="64"/>
    </location>
</feature>
<dbReference type="Pfam" id="PF00628">
    <property type="entry name" value="PHD"/>
    <property type="match status" value="1"/>
</dbReference>
<dbReference type="GO" id="GO:0008270">
    <property type="term" value="F:zinc ion binding"/>
    <property type="evidence" value="ECO:0007669"/>
    <property type="project" value="UniProtKB-KW"/>
</dbReference>
<feature type="compositionally biased region" description="Basic residues" evidence="10">
    <location>
        <begin position="682"/>
        <end position="698"/>
    </location>
</feature>
<dbReference type="SMART" id="SM00382">
    <property type="entry name" value="AAA"/>
    <property type="match status" value="1"/>
</dbReference>
<dbReference type="PROSITE" id="PS51038">
    <property type="entry name" value="BAH"/>
    <property type="match status" value="1"/>
</dbReference>
<keyword evidence="9" id="KW-0547">Nucleotide-binding</keyword>
<evidence type="ECO:0000256" key="10">
    <source>
        <dbReference type="SAM" id="MobiDB-lite"/>
    </source>
</evidence>
<dbReference type="GO" id="GO:0005524">
    <property type="term" value="F:ATP binding"/>
    <property type="evidence" value="ECO:0007669"/>
    <property type="project" value="UniProtKB-KW"/>
</dbReference>
<dbReference type="PROSITE" id="PS01359">
    <property type="entry name" value="ZF_PHD_1"/>
    <property type="match status" value="1"/>
</dbReference>
<feature type="domain" description="BAH" evidence="12">
    <location>
        <begin position="286"/>
        <end position="415"/>
    </location>
</feature>
<organism evidence="13 14">
    <name type="scientific">Pycnococcus provasolii</name>
    <dbReference type="NCBI Taxonomy" id="41880"/>
    <lineage>
        <taxon>Eukaryota</taxon>
        <taxon>Viridiplantae</taxon>
        <taxon>Chlorophyta</taxon>
        <taxon>Pseudoscourfieldiophyceae</taxon>
        <taxon>Pseudoscourfieldiales</taxon>
        <taxon>Pycnococcaceae</taxon>
        <taxon>Pycnococcus</taxon>
    </lineage>
</organism>
<comment type="subcellular location">
    <subcellularLocation>
        <location evidence="1 9">Nucleus</location>
    </subcellularLocation>
</comment>
<dbReference type="Pfam" id="PF17872">
    <property type="entry name" value="AAA_lid_10"/>
    <property type="match status" value="1"/>
</dbReference>
<dbReference type="SMART" id="SM00249">
    <property type="entry name" value="PHD"/>
    <property type="match status" value="1"/>
</dbReference>
<keyword evidence="4 8" id="KW-0863">Zinc-finger</keyword>
<dbReference type="PANTHER" id="PTHR10763">
    <property type="entry name" value="CELL DIVISION CONTROL PROTEIN 6-RELATED"/>
    <property type="match status" value="1"/>
</dbReference>
<evidence type="ECO:0000259" key="12">
    <source>
        <dbReference type="PROSITE" id="PS51038"/>
    </source>
</evidence>
<feature type="region of interest" description="Disordered" evidence="10">
    <location>
        <begin position="630"/>
        <end position="698"/>
    </location>
</feature>
<evidence type="ECO:0000313" key="14">
    <source>
        <dbReference type="Proteomes" id="UP000660262"/>
    </source>
</evidence>
<comment type="similarity">
    <text evidence="9">Belongs to the ORC1 family.</text>
</comment>
<dbReference type="InterPro" id="IPR013083">
    <property type="entry name" value="Znf_RING/FYVE/PHD"/>
</dbReference>
<dbReference type="InterPro" id="IPR001965">
    <property type="entry name" value="Znf_PHD"/>
</dbReference>
<evidence type="ECO:0000256" key="7">
    <source>
        <dbReference type="ARBA" id="ARBA00023242"/>
    </source>
</evidence>
<dbReference type="InterPro" id="IPR019786">
    <property type="entry name" value="Zinc_finger_PHD-type_CS"/>
</dbReference>
<feature type="compositionally biased region" description="Low complexity" evidence="10">
    <location>
        <begin position="120"/>
        <end position="162"/>
    </location>
</feature>
<feature type="region of interest" description="Disordered" evidence="10">
    <location>
        <begin position="1"/>
        <end position="195"/>
    </location>
</feature>
<name>A0A830HD30_9CHLO</name>
<gene>
    <name evidence="13" type="ORF">PPROV_000369700</name>
</gene>
<dbReference type="Pfam" id="PF13191">
    <property type="entry name" value="AAA_16"/>
    <property type="match status" value="1"/>
</dbReference>
<dbReference type="GO" id="GO:0003688">
    <property type="term" value="F:DNA replication origin binding"/>
    <property type="evidence" value="ECO:0007669"/>
    <property type="project" value="TreeGrafter"/>
</dbReference>
<keyword evidence="2 9" id="KW-0235">DNA replication</keyword>
<comment type="caution">
    <text evidence="13">The sequence shown here is derived from an EMBL/GenBank/DDBJ whole genome shotgun (WGS) entry which is preliminary data.</text>
</comment>